<dbReference type="EMBL" id="DSDK01000087">
    <property type="protein sequence ID" value="HDR50280.1"/>
    <property type="molecule type" value="Genomic_DNA"/>
</dbReference>
<dbReference type="SUPFAM" id="SSF51735">
    <property type="entry name" value="NAD(P)-binding Rossmann-fold domains"/>
    <property type="match status" value="1"/>
</dbReference>
<dbReference type="AlphaFoldDB" id="A0A831LIS0"/>
<dbReference type="InterPro" id="IPR013118">
    <property type="entry name" value="Mannitol_DH_C"/>
</dbReference>
<accession>A0A831LIS0</accession>
<dbReference type="PANTHER" id="PTHR30524:SF0">
    <property type="entry name" value="ALTRONATE OXIDOREDUCTASE-RELATED"/>
    <property type="match status" value="1"/>
</dbReference>
<evidence type="ECO:0000259" key="3">
    <source>
        <dbReference type="Pfam" id="PF01232"/>
    </source>
</evidence>
<keyword evidence="2" id="KW-0520">NAD</keyword>
<dbReference type="Proteomes" id="UP000886047">
    <property type="component" value="Unassembled WGS sequence"/>
</dbReference>
<evidence type="ECO:0000256" key="1">
    <source>
        <dbReference type="ARBA" id="ARBA00023002"/>
    </source>
</evidence>
<proteinExistence type="predicted"/>
<feature type="domain" description="Mannitol dehydrogenase N-terminal" evidence="3">
    <location>
        <begin position="6"/>
        <end position="201"/>
    </location>
</feature>
<evidence type="ECO:0000259" key="4">
    <source>
        <dbReference type="Pfam" id="PF08125"/>
    </source>
</evidence>
<evidence type="ECO:0000313" key="5">
    <source>
        <dbReference type="EMBL" id="HDR50280.1"/>
    </source>
</evidence>
<gene>
    <name evidence="5" type="ORF">ENN90_01475</name>
</gene>
<evidence type="ECO:0000256" key="2">
    <source>
        <dbReference type="ARBA" id="ARBA00023027"/>
    </source>
</evidence>
<reference evidence="5" key="1">
    <citation type="journal article" date="2020" name="mSystems">
        <title>Genome- and Community-Level Interaction Insights into Carbon Utilization and Element Cycling Functions of Hydrothermarchaeota in Hydrothermal Sediment.</title>
        <authorList>
            <person name="Zhou Z."/>
            <person name="Liu Y."/>
            <person name="Xu W."/>
            <person name="Pan J."/>
            <person name="Luo Z.H."/>
            <person name="Li M."/>
        </authorList>
    </citation>
    <scope>NUCLEOTIDE SEQUENCE [LARGE SCALE GENOMIC DNA]</scope>
    <source>
        <strain evidence="5">SpSt-1217</strain>
    </source>
</reference>
<protein>
    <submittedName>
        <fullName evidence="5">Mannitol-1-phosphate 5-dehydrogenase</fullName>
    </submittedName>
</protein>
<dbReference type="GO" id="GO:0008926">
    <property type="term" value="F:mannitol-1-phosphate 5-dehydrogenase activity"/>
    <property type="evidence" value="ECO:0007669"/>
    <property type="project" value="TreeGrafter"/>
</dbReference>
<name>A0A831LIS0_9BACT</name>
<dbReference type="Gene3D" id="1.10.1040.10">
    <property type="entry name" value="N-(1-d-carboxylethyl)-l-norvaline Dehydrogenase, domain 2"/>
    <property type="match status" value="1"/>
</dbReference>
<dbReference type="SUPFAM" id="SSF48179">
    <property type="entry name" value="6-phosphogluconate dehydrogenase C-terminal domain-like"/>
    <property type="match status" value="1"/>
</dbReference>
<organism evidence="5">
    <name type="scientific">Mariniphaga anaerophila</name>
    <dbReference type="NCBI Taxonomy" id="1484053"/>
    <lineage>
        <taxon>Bacteria</taxon>
        <taxon>Pseudomonadati</taxon>
        <taxon>Bacteroidota</taxon>
        <taxon>Bacteroidia</taxon>
        <taxon>Marinilabiliales</taxon>
        <taxon>Prolixibacteraceae</taxon>
        <taxon>Mariniphaga</taxon>
    </lineage>
</organism>
<dbReference type="Gene3D" id="3.40.50.720">
    <property type="entry name" value="NAD(P)-binding Rossmann-like Domain"/>
    <property type="match status" value="1"/>
</dbReference>
<dbReference type="InterPro" id="IPR036291">
    <property type="entry name" value="NAD(P)-bd_dom_sf"/>
</dbReference>
<dbReference type="PANTHER" id="PTHR30524">
    <property type="entry name" value="MANNITOL-1-PHOSPHATE 5-DEHYDROGENASE"/>
    <property type="match status" value="1"/>
</dbReference>
<dbReference type="Pfam" id="PF08125">
    <property type="entry name" value="Mannitol_dh_C"/>
    <property type="match status" value="1"/>
</dbReference>
<comment type="caution">
    <text evidence="5">The sequence shown here is derived from an EMBL/GenBank/DDBJ whole genome shotgun (WGS) entry which is preliminary data.</text>
</comment>
<dbReference type="GO" id="GO:0019592">
    <property type="term" value="P:mannitol catabolic process"/>
    <property type="evidence" value="ECO:0007669"/>
    <property type="project" value="TreeGrafter"/>
</dbReference>
<feature type="domain" description="Mannitol dehydrogenase C-terminal" evidence="4">
    <location>
        <begin position="209"/>
        <end position="407"/>
    </location>
</feature>
<dbReference type="InterPro" id="IPR013328">
    <property type="entry name" value="6PGD_dom2"/>
</dbReference>
<dbReference type="InterPro" id="IPR013131">
    <property type="entry name" value="Mannitol_DH_N"/>
</dbReference>
<dbReference type="Pfam" id="PF01232">
    <property type="entry name" value="Mannitol_dh"/>
    <property type="match status" value="1"/>
</dbReference>
<dbReference type="GO" id="GO:0005829">
    <property type="term" value="C:cytosol"/>
    <property type="evidence" value="ECO:0007669"/>
    <property type="project" value="TreeGrafter"/>
</dbReference>
<keyword evidence="1" id="KW-0560">Oxidoreductase</keyword>
<dbReference type="InterPro" id="IPR008927">
    <property type="entry name" value="6-PGluconate_DH-like_C_sf"/>
</dbReference>
<sequence length="410" mass="46181">MNDDKTILIFGAGKIGRSFIGQLFGQSGYNVVFTDVDLDLVNELNRRKSYPVVIKGKTEETILVENVRAVSGLDRNAVIQEVAKASIMAVSVGKNALKKIIPVIAEGLKRRQELTPDRPLDIIIAENMRAAGEFIHSGLAELLPENYPLDNLVGLVETSIGKMVPIMTAEELKNDPLLIFAEPYNTLILDKLAFKGEIPNVTGLSPKENMKAWVDRKAFIHNLGHATAAYIGNFYHPEAKYIFEVLADKKILEATRKTMLQAAQILVSYYPDDFTLSDLEEHTDDLLSRFQNLALKDTVFRVGQDLPRKLGIDDRFAGIVQMAQKKQLKYDRILNAMAHGFFFGKTDEHGTLNPQDELFLQTLKEKGVEKTLTTLCGFHPERNRDLLNELEYFYSNLAEKKNLIRNIKIS</sequence>